<evidence type="ECO:0000256" key="1">
    <source>
        <dbReference type="SAM" id="MobiDB-lite"/>
    </source>
</evidence>
<feature type="compositionally biased region" description="Basic and acidic residues" evidence="1">
    <location>
        <begin position="13"/>
        <end position="25"/>
    </location>
</feature>
<reference evidence="2 3" key="1">
    <citation type="journal article" date="2018" name="Front. Plant Sci.">
        <title>Red Clover (Trifolium pratense) and Zigzag Clover (T. medium) - A Picture of Genomic Similarities and Differences.</title>
        <authorList>
            <person name="Dluhosova J."/>
            <person name="Istvanek J."/>
            <person name="Nedelnik J."/>
            <person name="Repkova J."/>
        </authorList>
    </citation>
    <scope>NUCLEOTIDE SEQUENCE [LARGE SCALE GENOMIC DNA]</scope>
    <source>
        <strain evidence="3">cv. 10/8</strain>
        <tissue evidence="2">Leaf</tissue>
    </source>
</reference>
<protein>
    <submittedName>
        <fullName evidence="2">Uncharacterized protein</fullName>
    </submittedName>
</protein>
<dbReference type="AlphaFoldDB" id="A0A392PZK6"/>
<dbReference type="EMBL" id="LXQA010100745">
    <property type="protein sequence ID" value="MCI16415.1"/>
    <property type="molecule type" value="Genomic_DNA"/>
</dbReference>
<feature type="region of interest" description="Disordered" evidence="1">
    <location>
        <begin position="1"/>
        <end position="34"/>
    </location>
</feature>
<accession>A0A392PZK6</accession>
<proteinExistence type="predicted"/>
<evidence type="ECO:0000313" key="2">
    <source>
        <dbReference type="EMBL" id="MCI16415.1"/>
    </source>
</evidence>
<name>A0A392PZK6_9FABA</name>
<organism evidence="2 3">
    <name type="scientific">Trifolium medium</name>
    <dbReference type="NCBI Taxonomy" id="97028"/>
    <lineage>
        <taxon>Eukaryota</taxon>
        <taxon>Viridiplantae</taxon>
        <taxon>Streptophyta</taxon>
        <taxon>Embryophyta</taxon>
        <taxon>Tracheophyta</taxon>
        <taxon>Spermatophyta</taxon>
        <taxon>Magnoliopsida</taxon>
        <taxon>eudicotyledons</taxon>
        <taxon>Gunneridae</taxon>
        <taxon>Pentapetalae</taxon>
        <taxon>rosids</taxon>
        <taxon>fabids</taxon>
        <taxon>Fabales</taxon>
        <taxon>Fabaceae</taxon>
        <taxon>Papilionoideae</taxon>
        <taxon>50 kb inversion clade</taxon>
        <taxon>NPAAA clade</taxon>
        <taxon>Hologalegina</taxon>
        <taxon>IRL clade</taxon>
        <taxon>Trifolieae</taxon>
        <taxon>Trifolium</taxon>
    </lineage>
</organism>
<feature type="non-terminal residue" evidence="2">
    <location>
        <position position="34"/>
    </location>
</feature>
<dbReference type="Proteomes" id="UP000265520">
    <property type="component" value="Unassembled WGS sequence"/>
</dbReference>
<evidence type="ECO:0000313" key="3">
    <source>
        <dbReference type="Proteomes" id="UP000265520"/>
    </source>
</evidence>
<keyword evidence="3" id="KW-1185">Reference proteome</keyword>
<gene>
    <name evidence="2" type="ORF">A2U01_0037557</name>
</gene>
<comment type="caution">
    <text evidence="2">The sequence shown here is derived from an EMBL/GenBank/DDBJ whole genome shotgun (WGS) entry which is preliminary data.</text>
</comment>
<sequence length="34" mass="4354">MEYAEQWKPQNKQGEEAMERRRKEEVEEEDERRE</sequence>